<dbReference type="PANTHER" id="PTHR42839">
    <property type="entry name" value="ISOCHORISMATE SYNTHASE ENTC"/>
    <property type="match status" value="1"/>
</dbReference>
<evidence type="ECO:0000256" key="6">
    <source>
        <dbReference type="SAM" id="MobiDB-lite"/>
    </source>
</evidence>
<dbReference type="Pfam" id="PF00425">
    <property type="entry name" value="Chorismate_bind"/>
    <property type="match status" value="1"/>
</dbReference>
<dbReference type="NCBIfam" id="TIGR00543">
    <property type="entry name" value="isochor_syn"/>
    <property type="match status" value="1"/>
</dbReference>
<name>A0AB39VRF1_9GAMM</name>
<sequence>MDTVMKERDVLGEESVNPVELSPTSGFFFTSAYRSLSTEGCLLKVTASAADGDAIDGEFQRAIKTAFIDAHAAGIKHPVLCGAIPFDKRLPSALFVPQKTQWLDRPSAMASAMRTDSPLPEIESKTELPAQNIFMQMVGDAVQAMNEGRLDKAVLSRLLEIKTRNPVSRDALMNRVVAQNPNGYHFHVPLEKGVLIGASPELLLRKHGNQFYSNPLAGSARRESSPQKDEEVSRQLLNSGKDLYEHHIVIEGMRKVLAERSHSLQSPDSPELLSTPTLWHLSTPIKGEARDARENALSLACLLHPTPALCGSPTNIARDLIEQLEPFDRGLFGGIVGWCDDRGNGEWVVTIRCGTVVEDQVRLFAGAGIVPDSSPESEWHETGVKLNTMLRAFGLH</sequence>
<dbReference type="InterPro" id="IPR004561">
    <property type="entry name" value="IsoChor_synthase"/>
</dbReference>
<comment type="similarity">
    <text evidence="2">Belongs to the isochorismate synthase family.</text>
</comment>
<dbReference type="EMBL" id="CP165628">
    <property type="protein sequence ID" value="XDU72945.1"/>
    <property type="molecule type" value="Genomic_DNA"/>
</dbReference>
<comment type="catalytic activity">
    <reaction evidence="1">
        <text>chorismate = isochorismate</text>
        <dbReference type="Rhea" id="RHEA:18985"/>
        <dbReference type="ChEBI" id="CHEBI:29748"/>
        <dbReference type="ChEBI" id="CHEBI:29780"/>
        <dbReference type="EC" id="5.4.4.2"/>
    </reaction>
</comment>
<feature type="compositionally biased region" description="Basic and acidic residues" evidence="6">
    <location>
        <begin position="220"/>
        <end position="233"/>
    </location>
</feature>
<dbReference type="AlphaFoldDB" id="A0AB39VRF1"/>
<gene>
    <name evidence="8" type="ORF">AB3G37_02130</name>
</gene>
<evidence type="ECO:0000256" key="4">
    <source>
        <dbReference type="ARBA" id="ARBA00023235"/>
    </source>
</evidence>
<evidence type="ECO:0000313" key="8">
    <source>
        <dbReference type="EMBL" id="XDU72945.1"/>
    </source>
</evidence>
<protein>
    <recommendedName>
        <fullName evidence="3">isochorismate synthase</fullName>
        <ecNumber evidence="3">5.4.4.2</ecNumber>
    </recommendedName>
    <alternativeName>
        <fullName evidence="5">Isochorismate mutase</fullName>
    </alternativeName>
</protein>
<dbReference type="PANTHER" id="PTHR42839:SF2">
    <property type="entry name" value="ISOCHORISMATE SYNTHASE ENTC"/>
    <property type="match status" value="1"/>
</dbReference>
<dbReference type="GO" id="GO:0008909">
    <property type="term" value="F:isochorismate synthase activity"/>
    <property type="evidence" value="ECO:0007669"/>
    <property type="project" value="UniProtKB-EC"/>
</dbReference>
<proteinExistence type="inferred from homology"/>
<dbReference type="Gene3D" id="3.60.120.10">
    <property type="entry name" value="Anthranilate synthase"/>
    <property type="match status" value="1"/>
</dbReference>
<keyword evidence="4 8" id="KW-0413">Isomerase</keyword>
<dbReference type="InterPro" id="IPR005801">
    <property type="entry name" value="ADC_synthase"/>
</dbReference>
<reference evidence="8" key="1">
    <citation type="submission" date="2024-07" db="EMBL/GenBank/DDBJ databases">
        <authorList>
            <person name="Biller S.J."/>
        </authorList>
    </citation>
    <scope>NUCLEOTIDE SEQUENCE</scope>
    <source>
        <strain evidence="8">WC2420</strain>
    </source>
</reference>
<dbReference type="RefSeq" id="WP_369789563.1">
    <property type="nucleotide sequence ID" value="NZ_CP165628.1"/>
</dbReference>
<organism evidence="8">
    <name type="scientific">Rouxiella sp. WC2420</name>
    <dbReference type="NCBI Taxonomy" id="3234145"/>
    <lineage>
        <taxon>Bacteria</taxon>
        <taxon>Pseudomonadati</taxon>
        <taxon>Pseudomonadota</taxon>
        <taxon>Gammaproteobacteria</taxon>
        <taxon>Enterobacterales</taxon>
        <taxon>Yersiniaceae</taxon>
        <taxon>Rouxiella</taxon>
    </lineage>
</organism>
<evidence type="ECO:0000256" key="5">
    <source>
        <dbReference type="ARBA" id="ARBA00041564"/>
    </source>
</evidence>
<dbReference type="InterPro" id="IPR015890">
    <property type="entry name" value="Chorismate_C"/>
</dbReference>
<accession>A0AB39VRF1</accession>
<evidence type="ECO:0000259" key="7">
    <source>
        <dbReference type="Pfam" id="PF00425"/>
    </source>
</evidence>
<evidence type="ECO:0000256" key="3">
    <source>
        <dbReference type="ARBA" id="ARBA00012824"/>
    </source>
</evidence>
<dbReference type="SUPFAM" id="SSF56322">
    <property type="entry name" value="ADC synthase"/>
    <property type="match status" value="1"/>
</dbReference>
<evidence type="ECO:0000256" key="1">
    <source>
        <dbReference type="ARBA" id="ARBA00000799"/>
    </source>
</evidence>
<feature type="region of interest" description="Disordered" evidence="6">
    <location>
        <begin position="214"/>
        <end position="234"/>
    </location>
</feature>
<feature type="domain" description="Chorismate-utilising enzyme C-terminal" evidence="7">
    <location>
        <begin position="131"/>
        <end position="385"/>
    </location>
</feature>
<dbReference type="EC" id="5.4.4.2" evidence="3"/>
<evidence type="ECO:0000256" key="2">
    <source>
        <dbReference type="ARBA" id="ARBA00005297"/>
    </source>
</evidence>